<accession>A0A427A7R9</accession>
<dbReference type="EMBL" id="AMZH03003449">
    <property type="protein sequence ID" value="RRT72297.1"/>
    <property type="molecule type" value="Genomic_DNA"/>
</dbReference>
<feature type="region of interest" description="Disordered" evidence="1">
    <location>
        <begin position="78"/>
        <end position="137"/>
    </location>
</feature>
<protein>
    <submittedName>
        <fullName evidence="2">Uncharacterized protein</fullName>
    </submittedName>
</protein>
<gene>
    <name evidence="2" type="ORF">B296_00014152</name>
</gene>
<dbReference type="AlphaFoldDB" id="A0A427A7R9"/>
<reference evidence="2 3" key="1">
    <citation type="journal article" date="2014" name="Agronomy (Basel)">
        <title>A Draft Genome Sequence for Ensete ventricosum, the Drought-Tolerant Tree Against Hunger.</title>
        <authorList>
            <person name="Harrison J."/>
            <person name="Moore K.A."/>
            <person name="Paszkiewicz K."/>
            <person name="Jones T."/>
            <person name="Grant M."/>
            <person name="Ambacheew D."/>
            <person name="Muzemil S."/>
            <person name="Studholme D.J."/>
        </authorList>
    </citation>
    <scope>NUCLEOTIDE SEQUENCE [LARGE SCALE GENOMIC DNA]</scope>
</reference>
<evidence type="ECO:0000313" key="3">
    <source>
        <dbReference type="Proteomes" id="UP000287651"/>
    </source>
</evidence>
<feature type="compositionally biased region" description="Basic and acidic residues" evidence="1">
    <location>
        <begin position="91"/>
        <end position="101"/>
    </location>
</feature>
<name>A0A427A7R9_ENSVE</name>
<comment type="caution">
    <text evidence="2">The sequence shown here is derived from an EMBL/GenBank/DDBJ whole genome shotgun (WGS) entry which is preliminary data.</text>
</comment>
<evidence type="ECO:0000256" key="1">
    <source>
        <dbReference type="SAM" id="MobiDB-lite"/>
    </source>
</evidence>
<evidence type="ECO:0000313" key="2">
    <source>
        <dbReference type="EMBL" id="RRT72297.1"/>
    </source>
</evidence>
<sequence length="242" mass="26016">MASISRANGKSEGCSNGGKVLEIKRRRRVQLERNNGGGKDREEGTKMRVVVVIAVCTTGRRLHQHRLWQRWVWEEDNDKGGAATSSPMEAQGKDNDSKSCDCNRGLEMVTPSRGRRGVERVTTAGPTDSVADDRWGSGGGAGFHKKRVAAIAEEVKGEVEEAVASACGATNCGYGCYDPREAITGLGRQRLVLLRSRVSNAARQREVVATLASMADGSPSLLEQDGACLPASISFFLSVFFG</sequence>
<organism evidence="2 3">
    <name type="scientific">Ensete ventricosum</name>
    <name type="common">Abyssinian banana</name>
    <name type="synonym">Musa ensete</name>
    <dbReference type="NCBI Taxonomy" id="4639"/>
    <lineage>
        <taxon>Eukaryota</taxon>
        <taxon>Viridiplantae</taxon>
        <taxon>Streptophyta</taxon>
        <taxon>Embryophyta</taxon>
        <taxon>Tracheophyta</taxon>
        <taxon>Spermatophyta</taxon>
        <taxon>Magnoliopsida</taxon>
        <taxon>Liliopsida</taxon>
        <taxon>Zingiberales</taxon>
        <taxon>Musaceae</taxon>
        <taxon>Ensete</taxon>
    </lineage>
</organism>
<proteinExistence type="predicted"/>
<dbReference type="Proteomes" id="UP000287651">
    <property type="component" value="Unassembled WGS sequence"/>
</dbReference>